<feature type="transmembrane region" description="Helical" evidence="6">
    <location>
        <begin position="180"/>
        <end position="198"/>
    </location>
</feature>
<sequence length="510" mass="59011">MRLKKSMINSISNILIYFISMVPLFIVRKVFLNQLGDELLSVNSLFSDIIGMMSIFELGIGTAIVFSLYKPFAVDDRIKIKGYLDYYQKFYRRVGLIILVVGLVLAPFISKFIKVDIKVPYLGFYFILYLVNTVISYFFTYKTCILQVAQQGYKLTLSTALSKLAISSFQIIVLIKYQNYYLYLLLEIFINLIYYILINRYIDKKYEWLSQTKGKIEKSEEQNLIKNIKAMFMHKIGSLVINSTDSIVIANFVNLISVGKFKSYRMVIAAVETLTWKGMSGIIASIGNLIAEEDEQSIYLVHKRLFFLNFWMVSFIIISLFNTLNQFIVLWLGVDQLIDSLTFVVILLNCYFSLMRSSVESFKEGAGVYHEDRYAPLAESIINLVASIILVQWIGLPGVFLGTMISNLTVVFWIKPLVVYRHLFKRSVLEYFKTYFKYVLIAIIPLILSSWLTAPFKYTYTIGAFSINVMINILVINILYLIIFWKNNEFDYFKSILIKIGSGLYQKLKG</sequence>
<evidence type="ECO:0000256" key="6">
    <source>
        <dbReference type="SAM" id="Phobius"/>
    </source>
</evidence>
<evidence type="ECO:0000313" key="7">
    <source>
        <dbReference type="EMBL" id="UUF06870.1"/>
    </source>
</evidence>
<evidence type="ECO:0000256" key="3">
    <source>
        <dbReference type="ARBA" id="ARBA00022692"/>
    </source>
</evidence>
<evidence type="ECO:0000256" key="1">
    <source>
        <dbReference type="ARBA" id="ARBA00004651"/>
    </source>
</evidence>
<accession>A0ABY5JJZ1</accession>
<feature type="transmembrane region" description="Helical" evidence="6">
    <location>
        <begin position="337"/>
        <end position="354"/>
    </location>
</feature>
<dbReference type="PANTHER" id="PTHR30250:SF26">
    <property type="entry name" value="PSMA PROTEIN"/>
    <property type="match status" value="1"/>
</dbReference>
<keyword evidence="8" id="KW-1185">Reference proteome</keyword>
<dbReference type="EMBL" id="CP071249">
    <property type="protein sequence ID" value="UUF06870.1"/>
    <property type="molecule type" value="Genomic_DNA"/>
</dbReference>
<feature type="transmembrane region" description="Helical" evidence="6">
    <location>
        <begin position="460"/>
        <end position="485"/>
    </location>
</feature>
<feature type="transmembrane region" description="Helical" evidence="6">
    <location>
        <begin position="7"/>
        <end position="26"/>
    </location>
</feature>
<evidence type="ECO:0000256" key="2">
    <source>
        <dbReference type="ARBA" id="ARBA00022475"/>
    </source>
</evidence>
<dbReference type="PANTHER" id="PTHR30250">
    <property type="entry name" value="PST FAMILY PREDICTED COLANIC ACID TRANSPORTER"/>
    <property type="match status" value="1"/>
</dbReference>
<protein>
    <submittedName>
        <fullName evidence="7">Uncharacterized protein</fullName>
    </submittedName>
</protein>
<feature type="transmembrane region" description="Helical" evidence="6">
    <location>
        <begin position="435"/>
        <end position="454"/>
    </location>
</feature>
<feature type="transmembrane region" description="Helical" evidence="6">
    <location>
        <begin position="400"/>
        <end position="423"/>
    </location>
</feature>
<feature type="transmembrane region" description="Helical" evidence="6">
    <location>
        <begin position="121"/>
        <end position="140"/>
    </location>
</feature>
<keyword evidence="3 6" id="KW-0812">Transmembrane</keyword>
<evidence type="ECO:0000256" key="4">
    <source>
        <dbReference type="ARBA" id="ARBA00022989"/>
    </source>
</evidence>
<feature type="transmembrane region" description="Helical" evidence="6">
    <location>
        <begin position="46"/>
        <end position="69"/>
    </location>
</feature>
<organism evidence="7 8">
    <name type="scientific">Turicibacter bilis</name>
    <dbReference type="NCBI Taxonomy" id="2735723"/>
    <lineage>
        <taxon>Bacteria</taxon>
        <taxon>Bacillati</taxon>
        <taxon>Bacillota</taxon>
        <taxon>Erysipelotrichia</taxon>
        <taxon>Erysipelotrichales</taxon>
        <taxon>Turicibacteraceae</taxon>
        <taxon>Turicibacter</taxon>
    </lineage>
</organism>
<name>A0ABY5JJZ1_9FIRM</name>
<dbReference type="RefSeq" id="WP_212726080.1">
    <property type="nucleotide sequence ID" value="NZ_CP071249.1"/>
</dbReference>
<dbReference type="Proteomes" id="UP001058016">
    <property type="component" value="Chromosome"/>
</dbReference>
<feature type="transmembrane region" description="Helical" evidence="6">
    <location>
        <begin position="306"/>
        <end position="331"/>
    </location>
</feature>
<evidence type="ECO:0000256" key="5">
    <source>
        <dbReference type="ARBA" id="ARBA00023136"/>
    </source>
</evidence>
<evidence type="ECO:0000313" key="8">
    <source>
        <dbReference type="Proteomes" id="UP001058016"/>
    </source>
</evidence>
<keyword evidence="5 6" id="KW-0472">Membrane</keyword>
<gene>
    <name evidence="7" type="ORF">J0J69_04635</name>
</gene>
<keyword evidence="2" id="KW-1003">Cell membrane</keyword>
<feature type="transmembrane region" description="Helical" evidence="6">
    <location>
        <begin position="374"/>
        <end position="394"/>
    </location>
</feature>
<proteinExistence type="predicted"/>
<dbReference type="InterPro" id="IPR050833">
    <property type="entry name" value="Poly_Biosynth_Transport"/>
</dbReference>
<comment type="subcellular location">
    <subcellularLocation>
        <location evidence="1">Cell membrane</location>
        <topology evidence="1">Multi-pass membrane protein</topology>
    </subcellularLocation>
</comment>
<keyword evidence="4 6" id="KW-1133">Transmembrane helix</keyword>
<reference evidence="7 8" key="1">
    <citation type="submission" date="2021-03" db="EMBL/GenBank/DDBJ databases">
        <title>Comparative Genomics and Metabolomics in the genus Turicibacter.</title>
        <authorList>
            <person name="Maki J."/>
            <person name="Looft T."/>
        </authorList>
    </citation>
    <scope>NUCLEOTIDE SEQUENCE [LARGE SCALE GENOMIC DNA]</scope>
    <source>
        <strain evidence="7 8">MMM721</strain>
    </source>
</reference>
<feature type="transmembrane region" description="Helical" evidence="6">
    <location>
        <begin position="90"/>
        <end position="109"/>
    </location>
</feature>